<dbReference type="Pfam" id="PF13487">
    <property type="entry name" value="HD_5"/>
    <property type="match status" value="1"/>
</dbReference>
<gene>
    <name evidence="2" type="ORF">SAMN05660472_00793</name>
</gene>
<dbReference type="EMBL" id="FNFP01000001">
    <property type="protein sequence ID" value="SDK12100.1"/>
    <property type="molecule type" value="Genomic_DNA"/>
</dbReference>
<dbReference type="PANTHER" id="PTHR45228">
    <property type="entry name" value="CYCLIC DI-GMP PHOSPHODIESTERASE TM_0186-RELATED"/>
    <property type="match status" value="1"/>
</dbReference>
<proteinExistence type="predicted"/>
<evidence type="ECO:0000313" key="3">
    <source>
        <dbReference type="Proteomes" id="UP000198718"/>
    </source>
</evidence>
<feature type="domain" description="HD-GYP" evidence="1">
    <location>
        <begin position="1"/>
        <end position="197"/>
    </location>
</feature>
<organism evidence="2 3">
    <name type="scientific">Natronincola ferrireducens</name>
    <dbReference type="NCBI Taxonomy" id="393762"/>
    <lineage>
        <taxon>Bacteria</taxon>
        <taxon>Bacillati</taxon>
        <taxon>Bacillota</taxon>
        <taxon>Clostridia</taxon>
        <taxon>Peptostreptococcales</taxon>
        <taxon>Natronincolaceae</taxon>
        <taxon>Natronincola</taxon>
    </lineage>
</organism>
<dbReference type="STRING" id="393762.SAMN05660472_00793"/>
<protein>
    <submittedName>
        <fullName evidence="2">HD domain-containing protein</fullName>
    </submittedName>
</protein>
<dbReference type="RefSeq" id="WP_090550550.1">
    <property type="nucleotide sequence ID" value="NZ_FNFP01000001.1"/>
</dbReference>
<dbReference type="InterPro" id="IPR003607">
    <property type="entry name" value="HD/PDEase_dom"/>
</dbReference>
<dbReference type="SUPFAM" id="SSF109604">
    <property type="entry name" value="HD-domain/PDEase-like"/>
    <property type="match status" value="1"/>
</dbReference>
<accession>A0A1G8ZD52</accession>
<reference evidence="2 3" key="1">
    <citation type="submission" date="2016-10" db="EMBL/GenBank/DDBJ databases">
        <authorList>
            <person name="de Groot N.N."/>
        </authorList>
    </citation>
    <scope>NUCLEOTIDE SEQUENCE [LARGE SCALE GENOMIC DNA]</scope>
    <source>
        <strain evidence="2 3">DSM 18346</strain>
    </source>
</reference>
<dbReference type="InterPro" id="IPR052020">
    <property type="entry name" value="Cyclic_di-GMP/3'3'-cGAMP_PDE"/>
</dbReference>
<name>A0A1G8ZD52_9FIRM</name>
<dbReference type="PROSITE" id="PS51832">
    <property type="entry name" value="HD_GYP"/>
    <property type="match status" value="1"/>
</dbReference>
<dbReference type="PANTHER" id="PTHR45228:SF4">
    <property type="entry name" value="LIPOPROTEIN"/>
    <property type="match status" value="1"/>
</dbReference>
<dbReference type="AlphaFoldDB" id="A0A1G8ZD52"/>
<dbReference type="InterPro" id="IPR037522">
    <property type="entry name" value="HD_GYP_dom"/>
</dbReference>
<dbReference type="Proteomes" id="UP000198718">
    <property type="component" value="Unassembled WGS sequence"/>
</dbReference>
<evidence type="ECO:0000313" key="2">
    <source>
        <dbReference type="EMBL" id="SDK12100.1"/>
    </source>
</evidence>
<sequence>MINLKKSTYLNLVKHDFSLEILVHSNNVANIAIKMADVMKLCHNEKLRLHEEALYHDIGKSKIPESILYKTGRLSTEEWKIMMKHPIYSEELYLSIRNLDEETIKIAQVIRHHHENWDGTGYPDKMAKKRIPLHSRIIKIADMFEAMTQPRIYRPFKIENTLEVMEQLAGKEIDPYIFHKTYPILHKLLENNLQENTMHWKVKSIVGG</sequence>
<dbReference type="SMART" id="SM00471">
    <property type="entry name" value="HDc"/>
    <property type="match status" value="1"/>
</dbReference>
<dbReference type="OrthoDB" id="9804747at2"/>
<dbReference type="Gene3D" id="1.10.3210.10">
    <property type="entry name" value="Hypothetical protein af1432"/>
    <property type="match status" value="1"/>
</dbReference>
<keyword evidence="3" id="KW-1185">Reference proteome</keyword>
<dbReference type="CDD" id="cd00077">
    <property type="entry name" value="HDc"/>
    <property type="match status" value="1"/>
</dbReference>
<evidence type="ECO:0000259" key="1">
    <source>
        <dbReference type="PROSITE" id="PS51832"/>
    </source>
</evidence>